<gene>
    <name evidence="1" type="ORF">FBT96_19960</name>
</gene>
<organism evidence="1 2">
    <name type="scientific">Rhodobacter capsulatus</name>
    <name type="common">Rhodopseudomonas capsulata</name>
    <dbReference type="NCBI Taxonomy" id="1061"/>
    <lineage>
        <taxon>Bacteria</taxon>
        <taxon>Pseudomonadati</taxon>
        <taxon>Pseudomonadota</taxon>
        <taxon>Alphaproteobacteria</taxon>
        <taxon>Rhodobacterales</taxon>
        <taxon>Rhodobacter group</taxon>
        <taxon>Rhodobacter</taxon>
    </lineage>
</organism>
<feature type="non-terminal residue" evidence="1">
    <location>
        <position position="1"/>
    </location>
</feature>
<dbReference type="Proteomes" id="UP000310597">
    <property type="component" value="Unassembled WGS sequence"/>
</dbReference>
<protein>
    <submittedName>
        <fullName evidence="1">Uncharacterized protein</fullName>
    </submittedName>
</protein>
<reference evidence="1 2" key="1">
    <citation type="submission" date="2019-04" db="EMBL/GenBank/DDBJ databases">
        <title>Draft Whole-Genome sequence of the purple photosynthetic bacterium Rhodobacter capsulatus SP108 with an indigenous class A beta-lactamase.</title>
        <authorList>
            <person name="Robertson S."/>
            <person name="Meyer T.E."/>
            <person name="Kyndt J.A."/>
        </authorList>
    </citation>
    <scope>NUCLEOTIDE SEQUENCE [LARGE SCALE GENOMIC DNA]</scope>
    <source>
        <strain evidence="1 2">SP108</strain>
    </source>
</reference>
<comment type="caution">
    <text evidence="1">The sequence shown here is derived from an EMBL/GenBank/DDBJ whole genome shotgun (WGS) entry which is preliminary data.</text>
</comment>
<evidence type="ECO:0000313" key="1">
    <source>
        <dbReference type="EMBL" id="TKD12955.1"/>
    </source>
</evidence>
<sequence>SVADLAAQLAASGALADRLDDLDAAMAGTPFVIFVAGQSNAARRVAHAPFSPPPNLYMWSYAGTALSAAAATTTIGTFQTGAAIAGTSNWGMMIGARAAIEYPTRP</sequence>
<accession>A0A4U1JLG9</accession>
<dbReference type="AlphaFoldDB" id="A0A4U1JLG9"/>
<feature type="non-terminal residue" evidence="1">
    <location>
        <position position="106"/>
    </location>
</feature>
<dbReference type="EMBL" id="SWJZ01000148">
    <property type="protein sequence ID" value="TKD12955.1"/>
    <property type="molecule type" value="Genomic_DNA"/>
</dbReference>
<name>A0A4U1JLG9_RHOCA</name>
<proteinExistence type="predicted"/>
<evidence type="ECO:0000313" key="2">
    <source>
        <dbReference type="Proteomes" id="UP000310597"/>
    </source>
</evidence>